<dbReference type="InterPro" id="IPR029063">
    <property type="entry name" value="SAM-dependent_MTases_sf"/>
</dbReference>
<dbReference type="CDD" id="cd02440">
    <property type="entry name" value="AdoMet_MTases"/>
    <property type="match status" value="1"/>
</dbReference>
<dbReference type="Pfam" id="PF06325">
    <property type="entry name" value="PrmA"/>
    <property type="match status" value="1"/>
</dbReference>
<dbReference type="SUPFAM" id="SSF53335">
    <property type="entry name" value="S-adenosyl-L-methionine-dependent methyltransferases"/>
    <property type="match status" value="1"/>
</dbReference>
<dbReference type="EMBL" id="CWGJ01000001">
    <property type="protein sequence ID" value="CRX37447.1"/>
    <property type="molecule type" value="Genomic_DNA"/>
</dbReference>
<sequence>MERFLRVVGMDGKRFSDLEKQLLSIDVQPLWISESESGLEVGILSTQKAQEILKAMQLPFEELSSHTIDWDAQWASFAKGVAHEGVYEIEFSKLEIEAEGSFFLKAGPGFGDLSHPTTQLMMNLMVRYCRGNYCIDIGSGSGILTVAAMKLGASRVEACDIDEQAVVHTRENIALNHFEGKASVHLPEEMWKAVTASPPASPVILINMIESEQRQALPWNYLKKLPAFTLIASGLLKEDTRSYCNWIQSFGPRLQSTVDSGEWSALIFEFAAAKDNLESSESGFERL</sequence>
<dbReference type="GO" id="GO:0032259">
    <property type="term" value="P:methylation"/>
    <property type="evidence" value="ECO:0007669"/>
    <property type="project" value="UniProtKB-KW"/>
</dbReference>
<keyword evidence="2 3" id="KW-0808">Transferase</keyword>
<dbReference type="GO" id="GO:0005840">
    <property type="term" value="C:ribosome"/>
    <property type="evidence" value="ECO:0007669"/>
    <property type="project" value="UniProtKB-KW"/>
</dbReference>
<dbReference type="GO" id="GO:0008276">
    <property type="term" value="F:protein methyltransferase activity"/>
    <property type="evidence" value="ECO:0007669"/>
    <property type="project" value="TreeGrafter"/>
</dbReference>
<dbReference type="PANTHER" id="PTHR43648">
    <property type="entry name" value="ELECTRON TRANSFER FLAVOPROTEIN BETA SUBUNIT LYSINE METHYLTRANSFERASE"/>
    <property type="match status" value="1"/>
</dbReference>
<dbReference type="EC" id="2.1.1.-" evidence="3"/>
<name>A0A0H5DN19_9BACT</name>
<dbReference type="OrthoDB" id="21115at2"/>
<gene>
    <name evidence="3" type="primary">prmA</name>
    <name evidence="3" type="ORF">ELAC_0084</name>
</gene>
<evidence type="ECO:0000256" key="1">
    <source>
        <dbReference type="ARBA" id="ARBA00022603"/>
    </source>
</evidence>
<dbReference type="Proteomes" id="UP000220251">
    <property type="component" value="Unassembled WGS sequence"/>
</dbReference>
<dbReference type="Gene3D" id="3.40.50.150">
    <property type="entry name" value="Vaccinia Virus protein VP39"/>
    <property type="match status" value="1"/>
</dbReference>
<organism evidence="3 4">
    <name type="scientific">Estrella lausannensis</name>
    <dbReference type="NCBI Taxonomy" id="483423"/>
    <lineage>
        <taxon>Bacteria</taxon>
        <taxon>Pseudomonadati</taxon>
        <taxon>Chlamydiota</taxon>
        <taxon>Chlamydiia</taxon>
        <taxon>Parachlamydiales</taxon>
        <taxon>Candidatus Criblamydiaceae</taxon>
        <taxon>Estrella</taxon>
    </lineage>
</organism>
<keyword evidence="4" id="KW-1185">Reference proteome</keyword>
<keyword evidence="1 3" id="KW-0489">Methyltransferase</keyword>
<dbReference type="InterPro" id="IPR050078">
    <property type="entry name" value="Ribosomal_L11_MeTrfase_PrmA"/>
</dbReference>
<reference evidence="4" key="1">
    <citation type="submission" date="2015-06" db="EMBL/GenBank/DDBJ databases">
        <authorList>
            <person name="Bertelli C."/>
        </authorList>
    </citation>
    <scope>NUCLEOTIDE SEQUENCE [LARGE SCALE GENOMIC DNA]</scope>
    <source>
        <strain evidence="4">CRIB-30</strain>
    </source>
</reference>
<protein>
    <submittedName>
        <fullName evidence="3">Putative ribosomal protein L11 methyltransferase</fullName>
        <ecNumber evidence="3">2.1.1.-</ecNumber>
    </submittedName>
</protein>
<dbReference type="PANTHER" id="PTHR43648:SF1">
    <property type="entry name" value="ELECTRON TRANSFER FLAVOPROTEIN BETA SUBUNIT LYSINE METHYLTRANSFERASE"/>
    <property type="match status" value="1"/>
</dbReference>
<accession>A0A0H5DN19</accession>
<evidence type="ECO:0000313" key="4">
    <source>
        <dbReference type="Proteomes" id="UP000220251"/>
    </source>
</evidence>
<keyword evidence="3" id="KW-0687">Ribonucleoprotein</keyword>
<evidence type="ECO:0000256" key="2">
    <source>
        <dbReference type="ARBA" id="ARBA00022679"/>
    </source>
</evidence>
<keyword evidence="3" id="KW-0689">Ribosomal protein</keyword>
<evidence type="ECO:0000313" key="3">
    <source>
        <dbReference type="EMBL" id="CRX37447.1"/>
    </source>
</evidence>
<dbReference type="RefSeq" id="WP_098037301.1">
    <property type="nucleotide sequence ID" value="NZ_CWGJ01000001.1"/>
</dbReference>
<proteinExistence type="predicted"/>
<dbReference type="AlphaFoldDB" id="A0A0H5DN19"/>